<name>A0A7D4UFT5_9SPHI</name>
<evidence type="ECO:0000313" key="2">
    <source>
        <dbReference type="EMBL" id="QKJ30796.1"/>
    </source>
</evidence>
<gene>
    <name evidence="2" type="ORF">HQ865_13900</name>
</gene>
<reference evidence="2 3" key="1">
    <citation type="submission" date="2020-05" db="EMBL/GenBank/DDBJ databases">
        <title>Mucilaginibacter mali sp. nov.</title>
        <authorList>
            <person name="Kim H.S."/>
            <person name="Lee K.C."/>
            <person name="Suh M.K."/>
            <person name="Kim J.-S."/>
            <person name="Han K.-I."/>
            <person name="Eom M.K."/>
            <person name="Shin Y.K."/>
            <person name="Lee J.-S."/>
        </authorList>
    </citation>
    <scope>NUCLEOTIDE SEQUENCE [LARGE SCALE GENOMIC DNA]</scope>
    <source>
        <strain evidence="2 3">G2-14</strain>
    </source>
</reference>
<protein>
    <submittedName>
        <fullName evidence="2">Uncharacterized protein</fullName>
    </submittedName>
</protein>
<evidence type="ECO:0000313" key="3">
    <source>
        <dbReference type="Proteomes" id="UP000505355"/>
    </source>
</evidence>
<dbReference type="Proteomes" id="UP000505355">
    <property type="component" value="Chromosome"/>
</dbReference>
<evidence type="ECO:0000256" key="1">
    <source>
        <dbReference type="SAM" id="Phobius"/>
    </source>
</evidence>
<dbReference type="RefSeq" id="WP_173415467.1">
    <property type="nucleotide sequence ID" value="NZ_CP054139.1"/>
</dbReference>
<keyword evidence="3" id="KW-1185">Reference proteome</keyword>
<feature type="transmembrane region" description="Helical" evidence="1">
    <location>
        <begin position="47"/>
        <end position="65"/>
    </location>
</feature>
<keyword evidence="1" id="KW-0812">Transmembrane</keyword>
<accession>A0A7D4UFT5</accession>
<proteinExistence type="predicted"/>
<sequence length="264" mass="28438">MNMQDNEMDNLFRSKLEGLEMEPSAHVWDSISREMGAPQQRRSIIPMLRIAASVAVLIGAGLYFMPKQQSVQGTKGPKVAVVPIVKHEDVIKPDATPAAQVDPSVNVKPAVVKPQPVQQIANVGKHTSKVQPVNVSTPDVVTKPTDPVKTQAPDPQQQALIANNTQVEKVKAVPNPAIPDVKIVDNTTVPTVKPDVIAAVPTTKEGEEQPVAKKRKVTGLGGFLNKVIAAVDKRDDKIIEFTDTDEGDAITGINLGIIKVKKQK</sequence>
<dbReference type="KEGG" id="mmab:HQ865_13900"/>
<dbReference type="AlphaFoldDB" id="A0A7D4UFT5"/>
<dbReference type="EMBL" id="CP054139">
    <property type="protein sequence ID" value="QKJ30796.1"/>
    <property type="molecule type" value="Genomic_DNA"/>
</dbReference>
<keyword evidence="1" id="KW-1133">Transmembrane helix</keyword>
<organism evidence="2 3">
    <name type="scientific">Mucilaginibacter mali</name>
    <dbReference type="NCBI Taxonomy" id="2740462"/>
    <lineage>
        <taxon>Bacteria</taxon>
        <taxon>Pseudomonadati</taxon>
        <taxon>Bacteroidota</taxon>
        <taxon>Sphingobacteriia</taxon>
        <taxon>Sphingobacteriales</taxon>
        <taxon>Sphingobacteriaceae</taxon>
        <taxon>Mucilaginibacter</taxon>
    </lineage>
</organism>
<keyword evidence="1" id="KW-0472">Membrane</keyword>